<dbReference type="PATRIC" id="fig|465721.4.peg.1801"/>
<dbReference type="CDD" id="cd00082">
    <property type="entry name" value="HisKA"/>
    <property type="match status" value="1"/>
</dbReference>
<dbReference type="SUPFAM" id="SSF47384">
    <property type="entry name" value="Homodimeric domain of signal transducing histidine kinase"/>
    <property type="match status" value="1"/>
</dbReference>
<keyword evidence="10" id="KW-1133">Transmembrane helix</keyword>
<keyword evidence="4" id="KW-0597">Phosphoprotein</keyword>
<dbReference type="PANTHER" id="PTHR45436:SF14">
    <property type="entry name" value="SENSOR PROTEIN QSEC"/>
    <property type="match status" value="1"/>
</dbReference>
<dbReference type="InterPro" id="IPR003661">
    <property type="entry name" value="HisK_dim/P_dom"/>
</dbReference>
<dbReference type="GO" id="GO:0000155">
    <property type="term" value="F:phosphorelay sensor kinase activity"/>
    <property type="evidence" value="ECO:0007669"/>
    <property type="project" value="InterPro"/>
</dbReference>
<protein>
    <recommendedName>
        <fullName evidence="3">histidine kinase</fullName>
        <ecNumber evidence="3">2.7.13.3</ecNumber>
    </recommendedName>
</protein>
<dbReference type="STRING" id="465721.ACG33_08460"/>
<comment type="catalytic activity">
    <reaction evidence="1">
        <text>ATP + protein L-histidine = ADP + protein N-phospho-L-histidine.</text>
        <dbReference type="EC" id="2.7.13.3"/>
    </reaction>
</comment>
<dbReference type="Gene3D" id="1.10.287.130">
    <property type="match status" value="1"/>
</dbReference>
<dbReference type="InterPro" id="IPR005467">
    <property type="entry name" value="His_kinase_dom"/>
</dbReference>
<proteinExistence type="predicted"/>
<evidence type="ECO:0000256" key="2">
    <source>
        <dbReference type="ARBA" id="ARBA00004141"/>
    </source>
</evidence>
<dbReference type="GO" id="GO:0005886">
    <property type="term" value="C:plasma membrane"/>
    <property type="evidence" value="ECO:0007669"/>
    <property type="project" value="TreeGrafter"/>
</dbReference>
<dbReference type="InterPro" id="IPR013727">
    <property type="entry name" value="2CSK_N"/>
</dbReference>
<evidence type="ECO:0000256" key="8">
    <source>
        <dbReference type="ARBA" id="ARBA00022777"/>
    </source>
</evidence>
<keyword evidence="9" id="KW-0067">ATP-binding</keyword>
<accession>A0A127FC07</accession>
<evidence type="ECO:0000256" key="10">
    <source>
        <dbReference type="ARBA" id="ARBA00022989"/>
    </source>
</evidence>
<keyword evidence="6" id="KW-0812">Transmembrane</keyword>
<dbReference type="RefSeq" id="WP_066920345.1">
    <property type="nucleotide sequence ID" value="NZ_CP011971.1"/>
</dbReference>
<dbReference type="PANTHER" id="PTHR45436">
    <property type="entry name" value="SENSOR HISTIDINE KINASE YKOH"/>
    <property type="match status" value="1"/>
</dbReference>
<comment type="subcellular location">
    <subcellularLocation>
        <location evidence="2">Membrane</location>
        <topology evidence="2">Multi-pass membrane protein</topology>
    </subcellularLocation>
</comment>
<dbReference type="Proteomes" id="UP000070250">
    <property type="component" value="Chromosome"/>
</dbReference>
<dbReference type="InterPro" id="IPR036097">
    <property type="entry name" value="HisK_dim/P_sf"/>
</dbReference>
<evidence type="ECO:0000256" key="1">
    <source>
        <dbReference type="ARBA" id="ARBA00000085"/>
    </source>
</evidence>
<evidence type="ECO:0000256" key="11">
    <source>
        <dbReference type="ARBA" id="ARBA00023012"/>
    </source>
</evidence>
<dbReference type="Pfam" id="PF00512">
    <property type="entry name" value="HisKA"/>
    <property type="match status" value="1"/>
</dbReference>
<dbReference type="Pfam" id="PF08521">
    <property type="entry name" value="2CSK_N"/>
    <property type="match status" value="1"/>
</dbReference>
<dbReference type="PROSITE" id="PS50109">
    <property type="entry name" value="HIS_KIN"/>
    <property type="match status" value="1"/>
</dbReference>
<evidence type="ECO:0000256" key="7">
    <source>
        <dbReference type="ARBA" id="ARBA00022741"/>
    </source>
</evidence>
<dbReference type="InterPro" id="IPR036890">
    <property type="entry name" value="HATPase_C_sf"/>
</dbReference>
<evidence type="ECO:0000313" key="14">
    <source>
        <dbReference type="EMBL" id="AMN47128.1"/>
    </source>
</evidence>
<keyword evidence="11" id="KW-0902">Two-component regulatory system</keyword>
<name>A0A127FC07_STEDE</name>
<dbReference type="InterPro" id="IPR003594">
    <property type="entry name" value="HATPase_dom"/>
</dbReference>
<evidence type="ECO:0000256" key="4">
    <source>
        <dbReference type="ARBA" id="ARBA00022553"/>
    </source>
</evidence>
<dbReference type="SUPFAM" id="SSF55874">
    <property type="entry name" value="ATPase domain of HSP90 chaperone/DNA topoisomerase II/histidine kinase"/>
    <property type="match status" value="1"/>
</dbReference>
<keyword evidence="15" id="KW-1185">Reference proteome</keyword>
<dbReference type="Gene3D" id="3.30.565.10">
    <property type="entry name" value="Histidine kinase-like ATPase, C-terminal domain"/>
    <property type="match status" value="1"/>
</dbReference>
<keyword evidence="7" id="KW-0547">Nucleotide-binding</keyword>
<sequence>MRMPASLQRRLGLSLGVLLTGLWIGAASVTAVLARNAIEEVFDSALQETAQRILPLAVADVLGREEEGVTQRLAEIREHNELLTYAVRDAQGRILLLSHDANPVVFPHWSGIGFSQSTTHRFYSEETLQGSIRLTVAEPLAHRMVVAREIQMGLVLPLLIFLPIALLAIVLTVRTTLAPLRRFRERLAARGVRDLSLVPADELPAEVAPVADTLNGLLGRLGAAFEAERSFAANAAHELRTPLAGAIAQAQRLQAETGEPATKARASDIEATLKRLTRLSERLMQLARAEGGRLRLEHVSDLRPVARILTDELSRTAGADRISLSLPTDPLMSDLDPDVFSILYRNLVENALRHGADGTPIHVSLASDGVLTVANDGPVVPNETLARLADRFERAGKLRDGSGLGLAIVHAIAQRIGSALVLKSPRPGQDSGVEACLTLPTTMSDNNLLIDLGSRFGNSPS</sequence>
<dbReference type="OrthoDB" id="9804645at2"/>
<feature type="domain" description="HAMP" evidence="13">
    <location>
        <begin position="174"/>
        <end position="226"/>
    </location>
</feature>
<dbReference type="SMART" id="SM00388">
    <property type="entry name" value="HisKA"/>
    <property type="match status" value="1"/>
</dbReference>
<keyword evidence="10" id="KW-0472">Membrane</keyword>
<evidence type="ECO:0000313" key="15">
    <source>
        <dbReference type="Proteomes" id="UP000070250"/>
    </source>
</evidence>
<organism evidence="14 15">
    <name type="scientific">Steroidobacter denitrificans</name>
    <dbReference type="NCBI Taxonomy" id="465721"/>
    <lineage>
        <taxon>Bacteria</taxon>
        <taxon>Pseudomonadati</taxon>
        <taxon>Pseudomonadota</taxon>
        <taxon>Gammaproteobacteria</taxon>
        <taxon>Steroidobacterales</taxon>
        <taxon>Steroidobacteraceae</taxon>
        <taxon>Steroidobacter</taxon>
    </lineage>
</organism>
<dbReference type="EMBL" id="CP011971">
    <property type="protein sequence ID" value="AMN47128.1"/>
    <property type="molecule type" value="Genomic_DNA"/>
</dbReference>
<evidence type="ECO:0000259" key="13">
    <source>
        <dbReference type="PROSITE" id="PS50885"/>
    </source>
</evidence>
<evidence type="ECO:0000256" key="3">
    <source>
        <dbReference type="ARBA" id="ARBA00012438"/>
    </source>
</evidence>
<evidence type="ECO:0000256" key="5">
    <source>
        <dbReference type="ARBA" id="ARBA00022679"/>
    </source>
</evidence>
<feature type="domain" description="Histidine kinase" evidence="12">
    <location>
        <begin position="234"/>
        <end position="443"/>
    </location>
</feature>
<dbReference type="PROSITE" id="PS50885">
    <property type="entry name" value="HAMP"/>
    <property type="match status" value="1"/>
</dbReference>
<keyword evidence="8 14" id="KW-0418">Kinase</keyword>
<dbReference type="Gene3D" id="1.20.5.1040">
    <property type="entry name" value="Sensor protein qsec"/>
    <property type="match status" value="1"/>
</dbReference>
<dbReference type="AlphaFoldDB" id="A0A127FC07"/>
<reference evidence="14 15" key="1">
    <citation type="submission" date="2015-06" db="EMBL/GenBank/DDBJ databases">
        <title>A Comprehensive Approach to Explore the Metabolic and Phylogenetic Diversity of Bacterial Steroid Degradation in the Environment: Testosterone as an Example.</title>
        <authorList>
            <person name="Yang F.-C."/>
            <person name="Chen Y.-L."/>
            <person name="Yu C.-P."/>
            <person name="Tang S.-L."/>
            <person name="Wang P.-H."/>
            <person name="Ismail W."/>
            <person name="Wang C.-H."/>
            <person name="Yang C.-Y."/>
            <person name="Chiang Y.-R."/>
        </authorList>
    </citation>
    <scope>NUCLEOTIDE SEQUENCE [LARGE SCALE GENOMIC DNA]</scope>
    <source>
        <strain evidence="14 15">DSM 18526</strain>
    </source>
</reference>
<evidence type="ECO:0000256" key="9">
    <source>
        <dbReference type="ARBA" id="ARBA00022840"/>
    </source>
</evidence>
<dbReference type="SMART" id="SM00387">
    <property type="entry name" value="HATPase_c"/>
    <property type="match status" value="1"/>
</dbReference>
<dbReference type="GO" id="GO:0005524">
    <property type="term" value="F:ATP binding"/>
    <property type="evidence" value="ECO:0007669"/>
    <property type="project" value="UniProtKB-KW"/>
</dbReference>
<dbReference type="Pfam" id="PF02518">
    <property type="entry name" value="HATPase_c"/>
    <property type="match status" value="1"/>
</dbReference>
<dbReference type="InterPro" id="IPR003660">
    <property type="entry name" value="HAMP_dom"/>
</dbReference>
<gene>
    <name evidence="14" type="ORF">ACG33_08460</name>
</gene>
<evidence type="ECO:0000259" key="12">
    <source>
        <dbReference type="PROSITE" id="PS50109"/>
    </source>
</evidence>
<dbReference type="InterPro" id="IPR050428">
    <property type="entry name" value="TCS_sensor_his_kinase"/>
</dbReference>
<keyword evidence="5 14" id="KW-0808">Transferase</keyword>
<dbReference type="EC" id="2.7.13.3" evidence="3"/>
<dbReference type="KEGG" id="sdf:ACG33_08460"/>
<evidence type="ECO:0000256" key="6">
    <source>
        <dbReference type="ARBA" id="ARBA00022692"/>
    </source>
</evidence>